<accession>A0A387G8D7</accession>
<keyword evidence="2" id="KW-0012">Acyltransferase</keyword>
<evidence type="ECO:0000256" key="1">
    <source>
        <dbReference type="ARBA" id="ARBA00022679"/>
    </source>
</evidence>
<gene>
    <name evidence="4" type="ORF">CCGE525_35565</name>
</gene>
<dbReference type="InterPro" id="IPR050832">
    <property type="entry name" value="Bact_Acetyltransf"/>
</dbReference>
<dbReference type="Pfam" id="PF00583">
    <property type="entry name" value="Acetyltransf_1"/>
    <property type="match status" value="1"/>
</dbReference>
<dbReference type="PANTHER" id="PTHR43877">
    <property type="entry name" value="AMINOALKYLPHOSPHONATE N-ACETYLTRANSFERASE-RELATED-RELATED"/>
    <property type="match status" value="1"/>
</dbReference>
<name>A0A387G8D7_9HYPH</name>
<dbReference type="GO" id="GO:0016747">
    <property type="term" value="F:acyltransferase activity, transferring groups other than amino-acyl groups"/>
    <property type="evidence" value="ECO:0007669"/>
    <property type="project" value="InterPro"/>
</dbReference>
<reference evidence="4 5" key="1">
    <citation type="submission" date="2018-10" db="EMBL/GenBank/DDBJ databases">
        <title>Rhizobium etli, R. leguminosarum and a new Rhizobium genospecies from Phaseolus dumosus.</title>
        <authorList>
            <person name="Ramirez-Puebla S.T."/>
            <person name="Rogel-Hernandez M.A."/>
            <person name="Guerrero G."/>
            <person name="Ormeno-Orrillo E."/>
            <person name="Martinez-Romero J.C."/>
            <person name="Negrete-Yankelevich S."/>
            <person name="Martinez-Romero E."/>
        </authorList>
    </citation>
    <scope>NUCLEOTIDE SEQUENCE [LARGE SCALE GENOMIC DNA]</scope>
    <source>
        <strain evidence="4 5">CCGE525</strain>
        <plasmid evidence="5">prccge525b</plasmid>
    </source>
</reference>
<keyword evidence="4" id="KW-0614">Plasmid</keyword>
<geneLocation type="plasmid" evidence="5">
    <name>prccge525b</name>
</geneLocation>
<evidence type="ECO:0000313" key="5">
    <source>
        <dbReference type="Proteomes" id="UP000282195"/>
    </source>
</evidence>
<protein>
    <submittedName>
        <fullName evidence="4">GNAT family N-acetyltransferase</fullName>
    </submittedName>
</protein>
<feature type="domain" description="N-acetyltransferase" evidence="3">
    <location>
        <begin position="2"/>
        <end position="162"/>
    </location>
</feature>
<sequence>MTSLRPARTSDYPVLVNAIQVWWADSRTPEQARALSLLLPQLFLQHFASTSLIAEDETRIHGLLVGFFSPDHLEQAYIHFVGIDPRSRGQGLARRLYLTFFDRAIAAGRFEVIAITAPQNTGSIAFHEALGFTLVGDAEGAVVHRHYDGPYEDRVVFHRSLILPASSGTAISS</sequence>
<dbReference type="Proteomes" id="UP000282195">
    <property type="component" value="Plasmid pRCCGE525b"/>
</dbReference>
<dbReference type="InterPro" id="IPR016181">
    <property type="entry name" value="Acyl_CoA_acyltransferase"/>
</dbReference>
<evidence type="ECO:0000259" key="3">
    <source>
        <dbReference type="PROSITE" id="PS51186"/>
    </source>
</evidence>
<dbReference type="SUPFAM" id="SSF55729">
    <property type="entry name" value="Acyl-CoA N-acyltransferases (Nat)"/>
    <property type="match status" value="1"/>
</dbReference>
<dbReference type="PIRSF" id="PIRSF037663">
    <property type="entry name" value="Acetyltransf_GNAT_prd"/>
    <property type="match status" value="1"/>
</dbReference>
<dbReference type="EMBL" id="CP032696">
    <property type="protein sequence ID" value="AYG64111.1"/>
    <property type="molecule type" value="Genomic_DNA"/>
</dbReference>
<dbReference type="Gene3D" id="3.40.630.30">
    <property type="match status" value="1"/>
</dbReference>
<organism evidence="4 5">
    <name type="scientific">Rhizobium jaguaris</name>
    <dbReference type="NCBI Taxonomy" id="1312183"/>
    <lineage>
        <taxon>Bacteria</taxon>
        <taxon>Pseudomonadati</taxon>
        <taxon>Pseudomonadota</taxon>
        <taxon>Alphaproteobacteria</taxon>
        <taxon>Hyphomicrobiales</taxon>
        <taxon>Rhizobiaceae</taxon>
        <taxon>Rhizobium/Agrobacterium group</taxon>
        <taxon>Rhizobium</taxon>
    </lineage>
</organism>
<dbReference type="OrthoDB" id="6182349at2"/>
<dbReference type="CDD" id="cd04301">
    <property type="entry name" value="NAT_SF"/>
    <property type="match status" value="1"/>
</dbReference>
<evidence type="ECO:0000256" key="2">
    <source>
        <dbReference type="ARBA" id="ARBA00023315"/>
    </source>
</evidence>
<evidence type="ECO:0000313" key="4">
    <source>
        <dbReference type="EMBL" id="AYG64111.1"/>
    </source>
</evidence>
<dbReference type="PROSITE" id="PS51186">
    <property type="entry name" value="GNAT"/>
    <property type="match status" value="1"/>
</dbReference>
<dbReference type="AlphaFoldDB" id="A0A387G8D7"/>
<dbReference type="KEGG" id="rjg:CCGE525_35565"/>
<dbReference type="InterPro" id="IPR000182">
    <property type="entry name" value="GNAT_dom"/>
</dbReference>
<dbReference type="InterPro" id="IPR017255">
    <property type="entry name" value="AcTrfase_GNAT_prd"/>
</dbReference>
<keyword evidence="1 4" id="KW-0808">Transferase</keyword>
<keyword evidence="5" id="KW-1185">Reference proteome</keyword>
<proteinExistence type="predicted"/>